<proteinExistence type="inferred from homology"/>
<dbReference type="PROSITE" id="PS00916">
    <property type="entry name" value="PI3_4_KINASE_2"/>
    <property type="match status" value="1"/>
</dbReference>
<evidence type="ECO:0000256" key="12">
    <source>
        <dbReference type="ARBA" id="ARBA00023242"/>
    </source>
</evidence>
<keyword evidence="8 16" id="KW-0547">Nucleotide-binding</keyword>
<dbReference type="SUPFAM" id="SSF56112">
    <property type="entry name" value="Protein kinase-like (PK-like)"/>
    <property type="match status" value="1"/>
</dbReference>
<feature type="domain" description="PI3K/PI4K catalytic" evidence="19">
    <location>
        <begin position="2850"/>
        <end position="3167"/>
    </location>
</feature>
<keyword evidence="9 16" id="KW-0227">DNA damage</keyword>
<dbReference type="CDD" id="cd05171">
    <property type="entry name" value="PIKKc_ATM"/>
    <property type="match status" value="1"/>
</dbReference>
<evidence type="ECO:0000313" key="21">
    <source>
        <dbReference type="EMBL" id="ODN97285.1"/>
    </source>
</evidence>
<evidence type="ECO:0000256" key="16">
    <source>
        <dbReference type="RuleBase" id="RU365027"/>
    </source>
</evidence>
<dbReference type="SMART" id="SM00212">
    <property type="entry name" value="UBCc"/>
    <property type="match status" value="1"/>
</dbReference>
<comment type="subcellular location">
    <subcellularLocation>
        <location evidence="16">Chromosome</location>
        <location evidence="16">Telomere</location>
    </subcellularLocation>
    <subcellularLocation>
        <location evidence="1 16">Nucleus</location>
    </subcellularLocation>
</comment>
<dbReference type="InterPro" id="IPR016135">
    <property type="entry name" value="UBQ-conjugating_enzyme/RWD"/>
</dbReference>
<reference evidence="21 22" key="1">
    <citation type="submission" date="2016-06" db="EMBL/GenBank/DDBJ databases">
        <title>Evolution of pathogenesis and genome organization in the Tremellales.</title>
        <authorList>
            <person name="Cuomo C."/>
            <person name="Litvintseva A."/>
            <person name="Heitman J."/>
            <person name="Chen Y."/>
            <person name="Sun S."/>
            <person name="Springer D."/>
            <person name="Dromer F."/>
            <person name="Young S."/>
            <person name="Zeng Q."/>
            <person name="Chapman S."/>
            <person name="Gujja S."/>
            <person name="Saif S."/>
            <person name="Birren B."/>
        </authorList>
    </citation>
    <scope>NUCLEOTIDE SEQUENCE [LARGE SCALE GENOMIC DNA]</scope>
    <source>
        <strain evidence="21 22">CBS 7118</strain>
    </source>
</reference>
<dbReference type="SMART" id="SM01342">
    <property type="entry name" value="TAN"/>
    <property type="match status" value="1"/>
</dbReference>
<dbReference type="InterPro" id="IPR018936">
    <property type="entry name" value="PI3/4_kinase_CS"/>
</dbReference>
<comment type="catalytic activity">
    <reaction evidence="15">
        <text>L-seryl-[protein] + ATP = O-phospho-L-seryl-[protein] + ADP + H(+)</text>
        <dbReference type="Rhea" id="RHEA:17989"/>
        <dbReference type="Rhea" id="RHEA-COMP:9863"/>
        <dbReference type="Rhea" id="RHEA-COMP:11604"/>
        <dbReference type="ChEBI" id="CHEBI:15378"/>
        <dbReference type="ChEBI" id="CHEBI:29999"/>
        <dbReference type="ChEBI" id="CHEBI:30616"/>
        <dbReference type="ChEBI" id="CHEBI:83421"/>
        <dbReference type="ChEBI" id="CHEBI:456216"/>
        <dbReference type="EC" id="2.7.11.1"/>
    </reaction>
</comment>
<dbReference type="FunFam" id="3.10.110.10:FF:000109">
    <property type="entry name" value="Ubiquitin-conjugating enzyme E2 J2-like"/>
    <property type="match status" value="1"/>
</dbReference>
<dbReference type="Pfam" id="PF11640">
    <property type="entry name" value="TAN"/>
    <property type="match status" value="1"/>
</dbReference>
<evidence type="ECO:0000256" key="3">
    <source>
        <dbReference type="ARBA" id="ARBA00011370"/>
    </source>
</evidence>
<dbReference type="GO" id="GO:0035556">
    <property type="term" value="P:intracellular signal transduction"/>
    <property type="evidence" value="ECO:0007669"/>
    <property type="project" value="UniProtKB-ARBA"/>
</dbReference>
<dbReference type="PANTHER" id="PTHR37079:SF4">
    <property type="entry name" value="SERINE_THREONINE-PROTEIN KINASE ATM"/>
    <property type="match status" value="1"/>
</dbReference>
<comment type="catalytic activity">
    <reaction evidence="14 16">
        <text>L-threonyl-[protein] + ATP = O-phospho-L-threonyl-[protein] + ADP + H(+)</text>
        <dbReference type="Rhea" id="RHEA:46608"/>
        <dbReference type="Rhea" id="RHEA-COMP:11060"/>
        <dbReference type="Rhea" id="RHEA-COMP:11605"/>
        <dbReference type="ChEBI" id="CHEBI:15378"/>
        <dbReference type="ChEBI" id="CHEBI:30013"/>
        <dbReference type="ChEBI" id="CHEBI:30616"/>
        <dbReference type="ChEBI" id="CHEBI:61977"/>
        <dbReference type="ChEBI" id="CHEBI:456216"/>
        <dbReference type="EC" id="2.7.11.1"/>
    </reaction>
</comment>
<evidence type="ECO:0000259" key="20">
    <source>
        <dbReference type="PROSITE" id="PS51189"/>
    </source>
</evidence>
<dbReference type="InterPro" id="IPR038980">
    <property type="entry name" value="ATM_plant"/>
</dbReference>
<dbReference type="InterPro" id="IPR014009">
    <property type="entry name" value="PIK_FAT"/>
</dbReference>
<comment type="subunit">
    <text evidence="3">Associates with DNA double-strand breaks.</text>
</comment>
<evidence type="ECO:0000256" key="1">
    <source>
        <dbReference type="ARBA" id="ARBA00004123"/>
    </source>
</evidence>
<sequence>MATKVAQKRLQKEYLAMQKSPPPFVWASPEEKNILDWHFIIRGPPDTPYEGGEFHGLIWFPSDYPFKPPDVKFFTPSGRFEIGHKICMSMTSYHPSTWNAAWSVATILTGLLSFMLSNEITAGGVKTTDEEKRILARQSHAYNLKSKKFRYATPEMTDLPDMGVPPASCPTNTTISSTRTIMGILKRLEEALELYRSDKLKERSQGHDQLRDLLHNRDTILRFADAAQESSARPWISLFSCVMNAVHSEKVLMSKKDTAAQKQRLSNAISIVRLVAEQSVHHIGRLSLLALIGTMRQQLLWSRKIYEPALIDYSKAIVTLLSHPPHLEVLDRASWLSLMSISFAVILGDEVKCESDDDPDTLGVTLELKIVEEEERSGKRPSLLTKQIPVSNNNESFVKLVPILLSSGTAPIIPPSLNQGDILSANQRVGLGLLLKLRRFFVAQPHVTVYHPHLLRALNILLTELELNHRETFTKASIKILPQLVTLWSNSVRSQDRSVVDQVVIAIRTILPHMTHPAMEVKYVAEIRSSLEILWEVLPREAGSKRLEYLDMGCLRLKSRIQGRTNLVPFESVSFSAGYHFSVSQTFSWAALELYSDCCTYLYLTRSSDVEIGRNGSTPKRRKVEHTLSSLLSAVNLGKFESRLLALQTLIFLIGRQWSSLEMETQQAVFQCLHALLNDENEVLQSWAFLGLATAAVISTAGFDFHTDKTSDPTLNTHTSLRGNRKAPPSNDEIWNKVWSHAVRKCYVPATSRAASHLTVILIQLNLLDHNTIVGGIRSLLQSVEIEGPPASLDSVCVLHTIALEMAQSDIQLYSLGLEEKVLAWLEKIWAGDKAVRSEGSDGRLEQRTPSDLLGLLSAISGVQPYSLVEPTVDEFVPESAVSKHLFEEATTQSIRDFVLYQKFPQPPSTVTHMRAVTIGASESENSSPLECRCLRLSLLMSSMMRNDLVQEQGKSFIIHNHLAERTRRSIDLVVLVYAYQASLCLNGYTAHTASLQAATRLLGSLLPTMASHDLPLPDLDLIWRGLRCLVADTGKDYDVDRWPILVMPGTPSGIRTDLLPQQQGPPASRDSGGSPTATSTQYHSTFPSNFPSTYMTQEGSYPVLPQDSTGDALVHAIWRLPTVTTTLKGLFEPCLQIARRSRSSDPVNSQLRAAGGHDSDDDDDFSGMSVEDAAVLPSKETPEKRASASILHSVVCFRLKGGKLAQNASRAYKDPSLINCFLQSDAPHSFAVGLALCEAIHKGWLRINLEAVQLVVDELNGLIGSYSYRYDEGAWSFAFAFLRCSASAWLLKADTKLFEACMKLIHFVAARVLHGTPISWRLKYDLLQFLEDFTSYEKATQLWAIYPTEDTRNEEIAEKNPKINELWVLAARALRDDDIRIRVRASTMAGNAFYRPILGLSQHPEFYQSCSRQSQDEARIDHFVTDILWNVNCCVASAAVRQTAVLMLCNLAIDTSVGLPYIQAGLSAAAGRLGLSSASTLCLPYCAGALVAQAYTNTANSLSHILGFSDRNALHVACLKACGPYLLYQEQFNFYSRACESIHLPTEEVIRQNFPEIASVIMTLSWSVNQRDKNIKSGLVRLAALPGIDTVETAKELLEDHVDAVRAHVWELIDLNTTPEHIISLLKREKIESATFREIQPPDMESSPGSLASTALQPSASVDVVYDVSSSLATRHGTSSSINEMVFAAVLRLTFLINEAFLVSEQDRHLRALFCLIAVNAKAFRQKMILGTFLHEVLALLNQPNLSHTVFPMVKWGFTRLTTLAGTGPTNTTNLFLQLGRVWSVSHRAASVPRQQYLAHLLENWITSVLPGWETSTVKDSFLQAAALWPDDVRSRLDTPLKSPTLWELRDLSEANIVGTGSELCKQFKKLAEDDYTGKVAPAFMASAFWTIKSDMGREWDPEDISAFQELLYMAGGEIHSAPPIGASPRQSTANGAHDVFLGISDFTVRLLDDHHHGVRAAAYRTLQGMKPHVSAAGIKTRLSPVEHNLYEILKPLVLAQSQKEYRLSDILDKSSWDSLLWNTEEWALDLARLLCNVASRQDPFYLSINPLLSSQVPLRHLLPYLVHAVLICDMSNKASPKNSQILARYFEQVVQSSQASTETIQAVIDISLYLRQYQAPHASGKEDNEWLGIDLVTLSQAAIRCDSYVTALLFLELARDQRVPPDLTRSNIQRIMYDVYSNVDEPDGFYGIQNNDARDALSRRLKHEGSSWAALAWDGAIFNAASDGPSNILPVVRNLHDIGFSRLASSVVSQAEHATGAATEDPFFAELGWRTGNWTLPLSTEAKATPSGLLYEALSAVHKSRDLDTARVAINEAVQISIEELSKASREKMSSIESITTNLLCLRELQEWNRQQSEDSPNSTVYRAGENFEDSGTRFEFSIAEKIIAVRMSLIHSTKHRESQYLIGDMESPGLKATVEAEKACHLQLCKLALKDGRMQTAINSITAAQRLEDTSRGSEETQDLFCEVLWKQGEHGLAIQLVETRIKEEKGSSRDLNGVVSLRDKLALWTSSARLRSAEEIKSTFEDAVSRVKKFQLRKSEHARLYYHFACFSHQQHISLANTSEFKRLEEREKRRQAGAIASQALGKGGRRQSKLQKGEIHLAKFAEFKEAQADSTAFEDLKQRSAAYLRSAQTNYIKALCYSNEFDDTIMSLVTLWFENDQDQEANQALGQQISTVPSYKFIFLAPQITARLNQNDDKEEFAKSLHHVVLRVCHDHPYHILYQVITLAHAPSVNKADHGDPGSDEAAAGRAAAASNILEKLSSLDGKSLSSAAAKSMQQFVDIAVDWTLEPIIHDEDAEGVKKRSGSLEEDSILNKTPQNIPIATKPPPIDCTCKYDNIALFSRYQNTFTIAGGISTPKVMTCYDNKGHKHTQLFKRDDGFRQDTVMEQVFERVNHLLQERTQSKRRHLRFRTYTVVAFPLNTGVIDFVPNTMPIGDWLRRAHTKYRPHDITASNFSKRLAEPRSPKQPKLDKSVLTTKLVEIFKTCKKSFRPVMRHFFTEKHRDPVAWLSMRTSYGRSVAVTSMTGWVLGIGDRHCSNILIDNITGELVHIDFGVAFEAGTLLPIAEHVPFRLTDDLVDALGITGVEGVMRRCSQLALQVLIDSSDVILTILEVFKHDPLHSWSSAEKQVRAQGGGHDVLLAHEKSDRVLGKVREKLSKELSVEYRVNQLIQEARDVNNLATIYTGKSEVLSCVLLC</sequence>
<keyword evidence="10 16" id="KW-0418">Kinase</keyword>
<dbReference type="PROSITE" id="PS51189">
    <property type="entry name" value="FAT"/>
    <property type="match status" value="1"/>
</dbReference>
<evidence type="ECO:0000256" key="11">
    <source>
        <dbReference type="ARBA" id="ARBA00022840"/>
    </source>
</evidence>
<keyword evidence="6 16" id="KW-0723">Serine/threonine-protein kinase</keyword>
<dbReference type="Gene3D" id="3.30.1010.10">
    <property type="entry name" value="Phosphatidylinositol 3-kinase Catalytic Subunit, Chain A, domain 4"/>
    <property type="match status" value="1"/>
</dbReference>
<evidence type="ECO:0000256" key="8">
    <source>
        <dbReference type="ARBA" id="ARBA00022741"/>
    </source>
</evidence>
<dbReference type="Pfam" id="PF02260">
    <property type="entry name" value="FATC"/>
    <property type="match status" value="1"/>
</dbReference>
<evidence type="ECO:0000256" key="10">
    <source>
        <dbReference type="ARBA" id="ARBA00022777"/>
    </source>
</evidence>
<evidence type="ECO:0000256" key="15">
    <source>
        <dbReference type="ARBA" id="ARBA00048679"/>
    </source>
</evidence>
<dbReference type="InterPro" id="IPR003151">
    <property type="entry name" value="PIK-rel_kinase_FAT"/>
</dbReference>
<dbReference type="Pfam" id="PF00179">
    <property type="entry name" value="UQ_con"/>
    <property type="match status" value="1"/>
</dbReference>
<dbReference type="InterPro" id="IPR021668">
    <property type="entry name" value="TAN"/>
</dbReference>
<dbReference type="InterPro" id="IPR044107">
    <property type="entry name" value="PIKKc_ATM"/>
</dbReference>
<feature type="region of interest" description="Disordered" evidence="17">
    <location>
        <begin position="1143"/>
        <end position="1169"/>
    </location>
</feature>
<dbReference type="GO" id="GO:0006281">
    <property type="term" value="P:DNA repair"/>
    <property type="evidence" value="ECO:0007669"/>
    <property type="project" value="InterPro"/>
</dbReference>
<name>A0A1E3J9D7_9TREE</name>
<dbReference type="Proteomes" id="UP000094819">
    <property type="component" value="Unassembled WGS sequence"/>
</dbReference>
<dbReference type="Gene3D" id="1.10.1070.11">
    <property type="entry name" value="Phosphatidylinositol 3-/4-kinase, catalytic domain"/>
    <property type="match status" value="1"/>
</dbReference>
<comment type="function">
    <text evidence="13 16">Serine/threonine protein kinase which activates checkpoint signaling upon genotoxic stresses such as ionizing radiation (IR), ultraviolet light (UV), or DNA replication stalling, thereby acting as a DNA damage sensor. Recognizes the substrate consensus sequence [ST]-Q. Phosphorylates histone H2A to form H2AS128ph (gamma-H2A) at sites of DNA damage, involved in the regulation of DNA damage response mechanism. Required for the control of telomere length and genome stability.</text>
</comment>
<keyword evidence="7 16" id="KW-0808">Transferase</keyword>
<feature type="compositionally biased region" description="Polar residues" evidence="17">
    <location>
        <begin position="1060"/>
        <end position="1092"/>
    </location>
</feature>
<dbReference type="SMART" id="SM00146">
    <property type="entry name" value="PI3Kc"/>
    <property type="match status" value="1"/>
</dbReference>
<feature type="domain" description="FAT" evidence="20">
    <location>
        <begin position="2139"/>
        <end position="2735"/>
    </location>
</feature>
<gene>
    <name evidence="21" type="ORF">L198_03848</name>
</gene>
<dbReference type="CDD" id="cd23799">
    <property type="entry name" value="UBCc_UBE2J"/>
    <property type="match status" value="1"/>
</dbReference>
<evidence type="ECO:0000256" key="5">
    <source>
        <dbReference type="ARBA" id="ARBA00014619"/>
    </source>
</evidence>
<comment type="similarity">
    <text evidence="2 16">Belongs to the PI3/PI4-kinase family. ATM subfamily.</text>
</comment>
<evidence type="ECO:0000259" key="18">
    <source>
        <dbReference type="PROSITE" id="PS50127"/>
    </source>
</evidence>
<keyword evidence="12 16" id="KW-0539">Nucleus</keyword>
<dbReference type="PANTHER" id="PTHR37079">
    <property type="entry name" value="SERINE/THREONINE-PROTEIN KINASE ATM"/>
    <property type="match status" value="1"/>
</dbReference>
<dbReference type="InterPro" id="IPR036940">
    <property type="entry name" value="PI3/4_kinase_cat_sf"/>
</dbReference>
<dbReference type="RefSeq" id="XP_019031887.1">
    <property type="nucleotide sequence ID" value="XM_019175974.1"/>
</dbReference>
<keyword evidence="16" id="KW-0158">Chromosome</keyword>
<dbReference type="EMBL" id="AWGH01000010">
    <property type="protein sequence ID" value="ODN97285.1"/>
    <property type="molecule type" value="Genomic_DNA"/>
</dbReference>
<dbReference type="GO" id="GO:0006325">
    <property type="term" value="P:chromatin organization"/>
    <property type="evidence" value="ECO:0007669"/>
    <property type="project" value="UniProtKB-KW"/>
</dbReference>
<dbReference type="Pfam" id="PF00454">
    <property type="entry name" value="PI3_PI4_kinase"/>
    <property type="match status" value="1"/>
</dbReference>
<dbReference type="OrthoDB" id="381190at2759"/>
<keyword evidence="16" id="KW-0779">Telomere</keyword>
<dbReference type="Pfam" id="PF02259">
    <property type="entry name" value="FAT"/>
    <property type="match status" value="1"/>
</dbReference>
<evidence type="ECO:0000256" key="17">
    <source>
        <dbReference type="SAM" id="MobiDB-lite"/>
    </source>
</evidence>
<evidence type="ECO:0000256" key="4">
    <source>
        <dbReference type="ARBA" id="ARBA00012513"/>
    </source>
</evidence>
<comment type="caution">
    <text evidence="21">The sequence shown here is derived from an EMBL/GenBank/DDBJ whole genome shotgun (WGS) entry which is preliminary data.</text>
</comment>
<evidence type="ECO:0000256" key="13">
    <source>
        <dbReference type="ARBA" id="ARBA00025079"/>
    </source>
</evidence>
<dbReference type="GO" id="GO:0005634">
    <property type="term" value="C:nucleus"/>
    <property type="evidence" value="ECO:0007669"/>
    <property type="project" value="UniProtKB-SubCell"/>
</dbReference>
<feature type="region of interest" description="Disordered" evidence="17">
    <location>
        <begin position="1054"/>
        <end position="1092"/>
    </location>
</feature>
<feature type="domain" description="UBC core" evidence="18">
    <location>
        <begin position="5"/>
        <end position="153"/>
    </location>
</feature>
<keyword evidence="16" id="KW-0156">Chromatin regulator</keyword>
<organism evidence="21 22">
    <name type="scientific">Cryptococcus wingfieldii CBS 7118</name>
    <dbReference type="NCBI Taxonomy" id="1295528"/>
    <lineage>
        <taxon>Eukaryota</taxon>
        <taxon>Fungi</taxon>
        <taxon>Dikarya</taxon>
        <taxon>Basidiomycota</taxon>
        <taxon>Agaricomycotina</taxon>
        <taxon>Tremellomycetes</taxon>
        <taxon>Tremellales</taxon>
        <taxon>Cryptococcaceae</taxon>
        <taxon>Cryptococcus</taxon>
    </lineage>
</organism>
<dbReference type="PROSITE" id="PS50127">
    <property type="entry name" value="UBC_2"/>
    <property type="match status" value="1"/>
</dbReference>
<dbReference type="InterPro" id="IPR000403">
    <property type="entry name" value="PI3/4_kinase_cat_dom"/>
</dbReference>
<dbReference type="EC" id="2.7.11.1" evidence="4 16"/>
<dbReference type="SUPFAM" id="SSF54495">
    <property type="entry name" value="UBC-like"/>
    <property type="match status" value="1"/>
</dbReference>
<dbReference type="InterPro" id="IPR011009">
    <property type="entry name" value="Kinase-like_dom_sf"/>
</dbReference>
<keyword evidence="22" id="KW-1185">Reference proteome</keyword>
<evidence type="ECO:0000256" key="6">
    <source>
        <dbReference type="ARBA" id="ARBA00022527"/>
    </source>
</evidence>
<dbReference type="PROSITE" id="PS50290">
    <property type="entry name" value="PI3_4_KINASE_3"/>
    <property type="match status" value="1"/>
</dbReference>
<dbReference type="InterPro" id="IPR003152">
    <property type="entry name" value="FATC_dom"/>
</dbReference>
<protein>
    <recommendedName>
        <fullName evidence="5 16">Serine/threonine-protein kinase Tel1</fullName>
        <ecNumber evidence="4 16">2.7.11.1</ecNumber>
    </recommendedName>
</protein>
<evidence type="ECO:0000256" key="14">
    <source>
        <dbReference type="ARBA" id="ARBA00047899"/>
    </source>
</evidence>
<evidence type="ECO:0000259" key="19">
    <source>
        <dbReference type="PROSITE" id="PS50290"/>
    </source>
</evidence>
<evidence type="ECO:0000256" key="2">
    <source>
        <dbReference type="ARBA" id="ARBA00010769"/>
    </source>
</evidence>
<dbReference type="Gene3D" id="3.10.110.10">
    <property type="entry name" value="Ubiquitin Conjugating Enzyme"/>
    <property type="match status" value="1"/>
</dbReference>
<dbReference type="SUPFAM" id="SSF48371">
    <property type="entry name" value="ARM repeat"/>
    <property type="match status" value="1"/>
</dbReference>
<dbReference type="InterPro" id="IPR016024">
    <property type="entry name" value="ARM-type_fold"/>
</dbReference>
<dbReference type="GO" id="GO:0005524">
    <property type="term" value="F:ATP binding"/>
    <property type="evidence" value="ECO:0007669"/>
    <property type="project" value="UniProtKB-KW"/>
</dbReference>
<evidence type="ECO:0000256" key="7">
    <source>
        <dbReference type="ARBA" id="ARBA00022679"/>
    </source>
</evidence>
<accession>A0A1E3J9D7</accession>
<dbReference type="GO" id="GO:0004674">
    <property type="term" value="F:protein serine/threonine kinase activity"/>
    <property type="evidence" value="ECO:0007669"/>
    <property type="project" value="UniProtKB-KW"/>
</dbReference>
<evidence type="ECO:0000313" key="22">
    <source>
        <dbReference type="Proteomes" id="UP000094819"/>
    </source>
</evidence>
<dbReference type="GeneID" id="30193061"/>
<dbReference type="InterPro" id="IPR000608">
    <property type="entry name" value="UBC"/>
</dbReference>
<keyword evidence="11 16" id="KW-0067">ATP-binding</keyword>
<dbReference type="GO" id="GO:0106310">
    <property type="term" value="F:protein serine kinase activity"/>
    <property type="evidence" value="ECO:0007669"/>
    <property type="project" value="RHEA"/>
</dbReference>
<dbReference type="GO" id="GO:0000781">
    <property type="term" value="C:chromosome, telomeric region"/>
    <property type="evidence" value="ECO:0007669"/>
    <property type="project" value="UniProtKB-SubCell"/>
</dbReference>
<evidence type="ECO:0000256" key="9">
    <source>
        <dbReference type="ARBA" id="ARBA00022763"/>
    </source>
</evidence>